<name>A0ABV8PTC1_9BACT</name>
<dbReference type="RefSeq" id="WP_379011796.1">
    <property type="nucleotide sequence ID" value="NZ_JBHSDC010000002.1"/>
</dbReference>
<sequence>MRPKITDELIAQLPEEKRKAIAEKFEKTHVLINSIEVDLLGTDLARSALLPNGKSPTLWCHLYDLSKRFNPTTNGN</sequence>
<proteinExistence type="predicted"/>
<comment type="caution">
    <text evidence="1">The sequence shown here is derived from an EMBL/GenBank/DDBJ whole genome shotgun (WGS) entry which is preliminary data.</text>
</comment>
<keyword evidence="2" id="KW-1185">Reference proteome</keyword>
<evidence type="ECO:0000313" key="2">
    <source>
        <dbReference type="Proteomes" id="UP001595906"/>
    </source>
</evidence>
<evidence type="ECO:0000313" key="1">
    <source>
        <dbReference type="EMBL" id="MFC4230556.1"/>
    </source>
</evidence>
<gene>
    <name evidence="1" type="ORF">ACFOW1_01550</name>
</gene>
<accession>A0ABV8PTC1</accession>
<dbReference type="EMBL" id="JBHSDC010000002">
    <property type="protein sequence ID" value="MFC4230556.1"/>
    <property type="molecule type" value="Genomic_DNA"/>
</dbReference>
<reference evidence="2" key="1">
    <citation type="journal article" date="2019" name="Int. J. Syst. Evol. Microbiol.">
        <title>The Global Catalogue of Microorganisms (GCM) 10K type strain sequencing project: providing services to taxonomists for standard genome sequencing and annotation.</title>
        <authorList>
            <consortium name="The Broad Institute Genomics Platform"/>
            <consortium name="The Broad Institute Genome Sequencing Center for Infectious Disease"/>
            <person name="Wu L."/>
            <person name="Ma J."/>
        </authorList>
    </citation>
    <scope>NUCLEOTIDE SEQUENCE [LARGE SCALE GENOMIC DNA]</scope>
    <source>
        <strain evidence="2">CECT 8010</strain>
    </source>
</reference>
<protein>
    <submittedName>
        <fullName evidence="1">Uncharacterized protein</fullName>
    </submittedName>
</protein>
<organism evidence="1 2">
    <name type="scientific">Parasediminibacterium paludis</name>
    <dbReference type="NCBI Taxonomy" id="908966"/>
    <lineage>
        <taxon>Bacteria</taxon>
        <taxon>Pseudomonadati</taxon>
        <taxon>Bacteroidota</taxon>
        <taxon>Chitinophagia</taxon>
        <taxon>Chitinophagales</taxon>
        <taxon>Chitinophagaceae</taxon>
        <taxon>Parasediminibacterium</taxon>
    </lineage>
</organism>
<dbReference type="Proteomes" id="UP001595906">
    <property type="component" value="Unassembled WGS sequence"/>
</dbReference>